<organism evidence="2 3">
    <name type="scientific">Lactiplantibacillus daowaiensis</name>
    <dbReference type="NCBI Taxonomy" id="2559918"/>
    <lineage>
        <taxon>Bacteria</taxon>
        <taxon>Bacillati</taxon>
        <taxon>Bacillota</taxon>
        <taxon>Bacilli</taxon>
        <taxon>Lactobacillales</taxon>
        <taxon>Lactobacillaceae</taxon>
        <taxon>Lactiplantibacillus</taxon>
    </lineage>
</organism>
<gene>
    <name evidence="2" type="ORF">ACFP5Y_06695</name>
</gene>
<dbReference type="PANTHER" id="PTHR37299">
    <property type="entry name" value="TRANSCRIPTIONAL REGULATOR-RELATED"/>
    <property type="match status" value="1"/>
</dbReference>
<evidence type="ECO:0000313" key="3">
    <source>
        <dbReference type="Proteomes" id="UP001596282"/>
    </source>
</evidence>
<protein>
    <submittedName>
        <fullName evidence="2">LytTR family DNA-binding domain-containing protein</fullName>
    </submittedName>
</protein>
<dbReference type="SMART" id="SM00850">
    <property type="entry name" value="LytTR"/>
    <property type="match status" value="1"/>
</dbReference>
<dbReference type="Gene3D" id="2.40.50.1020">
    <property type="entry name" value="LytTr DNA-binding domain"/>
    <property type="match status" value="1"/>
</dbReference>
<comment type="caution">
    <text evidence="2">The sequence shown here is derived from an EMBL/GenBank/DDBJ whole genome shotgun (WGS) entry which is preliminary data.</text>
</comment>
<keyword evidence="3" id="KW-1185">Reference proteome</keyword>
<dbReference type="GO" id="GO:0003677">
    <property type="term" value="F:DNA binding"/>
    <property type="evidence" value="ECO:0007669"/>
    <property type="project" value="UniProtKB-KW"/>
</dbReference>
<name>A0ABW1S0C7_9LACO</name>
<feature type="domain" description="HTH LytTR-type" evidence="1">
    <location>
        <begin position="44"/>
        <end position="147"/>
    </location>
</feature>
<dbReference type="PROSITE" id="PS50930">
    <property type="entry name" value="HTH_LYTTR"/>
    <property type="match status" value="1"/>
</dbReference>
<dbReference type="Pfam" id="PF04397">
    <property type="entry name" value="LytTR"/>
    <property type="match status" value="1"/>
</dbReference>
<dbReference type="Proteomes" id="UP001596282">
    <property type="component" value="Unassembled WGS sequence"/>
</dbReference>
<keyword evidence="2" id="KW-0238">DNA-binding</keyword>
<sequence>MQIHVEIDPTLTAPEINVRAPAADDQLTALIQALEELTTSTATLAVSQQGRTLQLPLTDIIFIEASGHDVRVHTRTEAFKTTTRLYELAEQLPATFLRVSKSAIVNTDAVYALTKSLTGNLIEFQHTHKQLYASRRYYQQLKTALMPKES</sequence>
<dbReference type="RefSeq" id="WP_137629059.1">
    <property type="nucleotide sequence ID" value="NZ_BJDJ01000016.1"/>
</dbReference>
<proteinExistence type="predicted"/>
<dbReference type="InterPro" id="IPR007492">
    <property type="entry name" value="LytTR_DNA-bd_dom"/>
</dbReference>
<dbReference type="PANTHER" id="PTHR37299:SF4">
    <property type="entry name" value="TRANSCRIPTIONAL REGULATOR"/>
    <property type="match status" value="1"/>
</dbReference>
<evidence type="ECO:0000259" key="1">
    <source>
        <dbReference type="PROSITE" id="PS50930"/>
    </source>
</evidence>
<reference evidence="3" key="1">
    <citation type="journal article" date="2019" name="Int. J. Syst. Evol. Microbiol.">
        <title>The Global Catalogue of Microorganisms (GCM) 10K type strain sequencing project: providing services to taxonomists for standard genome sequencing and annotation.</title>
        <authorList>
            <consortium name="The Broad Institute Genomics Platform"/>
            <consortium name="The Broad Institute Genome Sequencing Center for Infectious Disease"/>
            <person name="Wu L."/>
            <person name="Ma J."/>
        </authorList>
    </citation>
    <scope>NUCLEOTIDE SEQUENCE [LARGE SCALE GENOMIC DNA]</scope>
    <source>
        <strain evidence="3">CCM 8933</strain>
    </source>
</reference>
<accession>A0ABW1S0C7</accession>
<evidence type="ECO:0000313" key="2">
    <source>
        <dbReference type="EMBL" id="MFC6180902.1"/>
    </source>
</evidence>
<dbReference type="EMBL" id="JBHSSC010000017">
    <property type="protein sequence ID" value="MFC6180902.1"/>
    <property type="molecule type" value="Genomic_DNA"/>
</dbReference>
<dbReference type="InterPro" id="IPR046947">
    <property type="entry name" value="LytR-like"/>
</dbReference>